<dbReference type="EMBL" id="LR796609">
    <property type="protein sequence ID" value="CAB4154076.1"/>
    <property type="molecule type" value="Genomic_DNA"/>
</dbReference>
<evidence type="ECO:0000313" key="2">
    <source>
        <dbReference type="EMBL" id="CAB4154076.1"/>
    </source>
</evidence>
<protein>
    <submittedName>
        <fullName evidence="1">Uncharacterized protein</fullName>
    </submittedName>
</protein>
<dbReference type="EMBL" id="LR796509">
    <property type="protein sequence ID" value="CAB4149074.1"/>
    <property type="molecule type" value="Genomic_DNA"/>
</dbReference>
<name>A0A6J5MQL1_9CAUD</name>
<organism evidence="1">
    <name type="scientific">uncultured Caudovirales phage</name>
    <dbReference type="NCBI Taxonomy" id="2100421"/>
    <lineage>
        <taxon>Viruses</taxon>
        <taxon>Duplodnaviria</taxon>
        <taxon>Heunggongvirae</taxon>
        <taxon>Uroviricota</taxon>
        <taxon>Caudoviricetes</taxon>
        <taxon>Peduoviridae</taxon>
        <taxon>Maltschvirus</taxon>
        <taxon>Maltschvirus maltsch</taxon>
    </lineage>
</organism>
<evidence type="ECO:0000313" key="1">
    <source>
        <dbReference type="EMBL" id="CAB4149074.1"/>
    </source>
</evidence>
<sequence length="136" mass="14323">MARLVLTNAQVVFGTNSDLSDHISSLSLQTSYDIVETTSFGNVAKTRVAGLQDNSVTFEFHQDYATSSVEQIIYPLLGTAVTCTVKPVNGSVSATNPSYSFSVLISEWTPLNGGVGELATASVTWPISGAITKATS</sequence>
<gene>
    <name evidence="1" type="ORF">UFOVP534_43</name>
    <name evidence="2" type="ORF">UFOVP637_16</name>
</gene>
<accession>A0A6J5MQL1</accession>
<proteinExistence type="predicted"/>
<reference evidence="1" key="1">
    <citation type="submission" date="2020-04" db="EMBL/GenBank/DDBJ databases">
        <authorList>
            <person name="Chiriac C."/>
            <person name="Salcher M."/>
            <person name="Ghai R."/>
            <person name="Kavagutti S V."/>
        </authorList>
    </citation>
    <scope>NUCLEOTIDE SEQUENCE</scope>
</reference>